<feature type="binding site" evidence="10 12">
    <location>
        <begin position="259"/>
        <end position="262"/>
    </location>
    <ligand>
        <name>substrate</name>
    </ligand>
</feature>
<dbReference type="InterPro" id="IPR011258">
    <property type="entry name" value="BPG-indep_PGM_N"/>
</dbReference>
<feature type="active site" description="Phosphoserine intermediate" evidence="10 11">
    <location>
        <position position="61"/>
    </location>
</feature>
<feature type="binding site" evidence="10 12">
    <location>
        <position position="332"/>
    </location>
    <ligand>
        <name>substrate</name>
    </ligand>
</feature>
<evidence type="ECO:0000256" key="6">
    <source>
        <dbReference type="ARBA" id="ARBA00023152"/>
    </source>
</evidence>
<dbReference type="GO" id="GO:0006096">
    <property type="term" value="P:glycolytic process"/>
    <property type="evidence" value="ECO:0007669"/>
    <property type="project" value="UniProtKB-UniRule"/>
</dbReference>
<dbReference type="GO" id="GO:0006007">
    <property type="term" value="P:glucose catabolic process"/>
    <property type="evidence" value="ECO:0007669"/>
    <property type="project" value="InterPro"/>
</dbReference>
<feature type="binding site" evidence="10 13">
    <location>
        <position position="459"/>
    </location>
    <ligand>
        <name>Mn(2+)</name>
        <dbReference type="ChEBI" id="CHEBI:29035"/>
        <label>1</label>
    </ligand>
</feature>
<dbReference type="EMBL" id="JACBNQ010000022">
    <property type="protein sequence ID" value="NYB75494.1"/>
    <property type="molecule type" value="Genomic_DNA"/>
</dbReference>
<feature type="binding site" evidence="10 12">
    <location>
        <begin position="152"/>
        <end position="153"/>
    </location>
    <ligand>
        <name>substrate</name>
    </ligand>
</feature>
<keyword evidence="6 10" id="KW-0324">Glycolysis</keyword>
<dbReference type="InterPro" id="IPR036646">
    <property type="entry name" value="PGAM_B_sf"/>
</dbReference>
<keyword evidence="17" id="KW-1185">Reference proteome</keyword>
<dbReference type="PANTHER" id="PTHR31637">
    <property type="entry name" value="2,3-BISPHOSPHOGLYCERATE-INDEPENDENT PHOSPHOGLYCERATE MUTASE"/>
    <property type="match status" value="1"/>
</dbReference>
<evidence type="ECO:0000256" key="10">
    <source>
        <dbReference type="HAMAP-Rule" id="MF_01038"/>
    </source>
</evidence>
<evidence type="ECO:0000256" key="3">
    <source>
        <dbReference type="ARBA" id="ARBA00008819"/>
    </source>
</evidence>
<comment type="pathway">
    <text evidence="2 10">Carbohydrate degradation; glycolysis; pyruvate from D-glyceraldehyde 3-phosphate: step 3/5.</text>
</comment>
<comment type="subunit">
    <text evidence="10">Monomer.</text>
</comment>
<dbReference type="HAMAP" id="MF_01038">
    <property type="entry name" value="GpmI"/>
    <property type="match status" value="1"/>
</dbReference>
<comment type="cofactor">
    <cofactor evidence="10">
        <name>Mn(2+)</name>
        <dbReference type="ChEBI" id="CHEBI:29035"/>
    </cofactor>
    <text evidence="10">Binds 2 manganese ions per subunit.</text>
</comment>
<accession>A0A974BLD4</accession>
<protein>
    <recommendedName>
        <fullName evidence="9 10">2,3-bisphosphoglycerate-independent phosphoglycerate mutase</fullName>
        <shortName evidence="10">BPG-independent PGAM</shortName>
        <shortName evidence="10">Phosphoglyceromutase</shortName>
        <shortName evidence="10">iPGM</shortName>
        <ecNumber evidence="4 10">5.4.2.12</ecNumber>
    </recommendedName>
</protein>
<dbReference type="Gene3D" id="3.40.1450.10">
    <property type="entry name" value="BPG-independent phosphoglycerate mutase, domain B"/>
    <property type="match status" value="1"/>
</dbReference>
<dbReference type="Pfam" id="PF06415">
    <property type="entry name" value="iPGM_N"/>
    <property type="match status" value="1"/>
</dbReference>
<comment type="caution">
    <text evidence="16">The sequence shown here is derived from an EMBL/GenBank/DDBJ whole genome shotgun (WGS) entry which is preliminary data.</text>
</comment>
<dbReference type="PANTHER" id="PTHR31637:SF0">
    <property type="entry name" value="2,3-BISPHOSPHOGLYCERATE-INDEPENDENT PHOSPHOGLYCERATE MUTASE"/>
    <property type="match status" value="1"/>
</dbReference>
<evidence type="ECO:0000256" key="13">
    <source>
        <dbReference type="PIRSR" id="PIRSR001492-3"/>
    </source>
</evidence>
<feature type="binding site" evidence="10 12">
    <location>
        <position position="122"/>
    </location>
    <ligand>
        <name>substrate</name>
    </ligand>
</feature>
<dbReference type="GO" id="GO:0004619">
    <property type="term" value="F:phosphoglycerate mutase activity"/>
    <property type="evidence" value="ECO:0007669"/>
    <property type="project" value="UniProtKB-UniRule"/>
</dbReference>
<feature type="binding site" evidence="10 13">
    <location>
        <position position="11"/>
    </location>
    <ligand>
        <name>Mn(2+)</name>
        <dbReference type="ChEBI" id="CHEBI:29035"/>
        <label>2</label>
    </ligand>
</feature>
<evidence type="ECO:0000256" key="2">
    <source>
        <dbReference type="ARBA" id="ARBA00004798"/>
    </source>
</evidence>
<evidence type="ECO:0000313" key="17">
    <source>
        <dbReference type="Proteomes" id="UP000611629"/>
    </source>
</evidence>
<feature type="binding site" evidence="10 12">
    <location>
        <position position="190"/>
    </location>
    <ligand>
        <name>substrate</name>
    </ligand>
</feature>
<evidence type="ECO:0000256" key="1">
    <source>
        <dbReference type="ARBA" id="ARBA00000370"/>
    </source>
</evidence>
<proteinExistence type="inferred from homology"/>
<organism evidence="16 17">
    <name type="scientific">Sedimentibacter hydroxybenzoicus DSM 7310</name>
    <dbReference type="NCBI Taxonomy" id="1123245"/>
    <lineage>
        <taxon>Bacteria</taxon>
        <taxon>Bacillati</taxon>
        <taxon>Bacillota</taxon>
        <taxon>Tissierellia</taxon>
        <taxon>Sedimentibacter</taxon>
    </lineage>
</organism>
<dbReference type="Gene3D" id="3.40.720.10">
    <property type="entry name" value="Alkaline Phosphatase, subunit A"/>
    <property type="match status" value="1"/>
</dbReference>
<feature type="binding site" evidence="10 12">
    <location>
        <position position="184"/>
    </location>
    <ligand>
        <name>substrate</name>
    </ligand>
</feature>
<dbReference type="AlphaFoldDB" id="A0A974BLD4"/>
<reference evidence="16" key="1">
    <citation type="submission" date="2020-07" db="EMBL/GenBank/DDBJ databases">
        <title>Genomic analysis of a strain of Sedimentibacter Hydroxybenzoicus DSM7310.</title>
        <authorList>
            <person name="Ma S."/>
        </authorList>
    </citation>
    <scope>NUCLEOTIDE SEQUENCE</scope>
    <source>
        <strain evidence="16">DSM 7310</strain>
    </source>
</reference>
<evidence type="ECO:0000313" key="16">
    <source>
        <dbReference type="EMBL" id="NYB75494.1"/>
    </source>
</evidence>
<dbReference type="Pfam" id="PF01676">
    <property type="entry name" value="Metalloenzyme"/>
    <property type="match status" value="1"/>
</dbReference>
<feature type="domain" description="Metalloenzyme" evidence="14">
    <location>
        <begin position="5"/>
        <end position="497"/>
    </location>
</feature>
<dbReference type="InterPro" id="IPR005995">
    <property type="entry name" value="Pgm_bpd_ind"/>
</dbReference>
<feature type="binding site" evidence="10 13">
    <location>
        <position position="441"/>
    </location>
    <ligand>
        <name>Mn(2+)</name>
        <dbReference type="ChEBI" id="CHEBI:29035"/>
        <label>2</label>
    </ligand>
</feature>
<dbReference type="NCBIfam" id="TIGR01307">
    <property type="entry name" value="pgm_bpd_ind"/>
    <property type="match status" value="1"/>
</dbReference>
<dbReference type="GO" id="GO:0005829">
    <property type="term" value="C:cytosol"/>
    <property type="evidence" value="ECO:0007669"/>
    <property type="project" value="TreeGrafter"/>
</dbReference>
<keyword evidence="7 10" id="KW-0464">Manganese</keyword>
<comment type="catalytic activity">
    <reaction evidence="1 10">
        <text>(2R)-2-phosphoglycerate = (2R)-3-phosphoglycerate</text>
        <dbReference type="Rhea" id="RHEA:15901"/>
        <dbReference type="ChEBI" id="CHEBI:58272"/>
        <dbReference type="ChEBI" id="CHEBI:58289"/>
        <dbReference type="EC" id="5.4.2.12"/>
    </reaction>
</comment>
<feature type="binding site" evidence="10 13">
    <location>
        <position position="440"/>
    </location>
    <ligand>
        <name>Mn(2+)</name>
        <dbReference type="ChEBI" id="CHEBI:29035"/>
        <label>2</label>
    </ligand>
</feature>
<evidence type="ECO:0000256" key="9">
    <source>
        <dbReference type="ARBA" id="ARBA00071648"/>
    </source>
</evidence>
<dbReference type="InterPro" id="IPR017850">
    <property type="entry name" value="Alkaline_phosphatase_core_sf"/>
</dbReference>
<evidence type="ECO:0000259" key="15">
    <source>
        <dbReference type="Pfam" id="PF06415"/>
    </source>
</evidence>
<evidence type="ECO:0000256" key="5">
    <source>
        <dbReference type="ARBA" id="ARBA00022723"/>
    </source>
</evidence>
<evidence type="ECO:0000256" key="12">
    <source>
        <dbReference type="PIRSR" id="PIRSR001492-2"/>
    </source>
</evidence>
<feature type="binding site" evidence="10 13">
    <location>
        <position position="403"/>
    </location>
    <ligand>
        <name>Mn(2+)</name>
        <dbReference type="ChEBI" id="CHEBI:29035"/>
        <label>1</label>
    </ligand>
</feature>
<comment type="similarity">
    <text evidence="3 10">Belongs to the BPG-independent phosphoglycerate mutase family.</text>
</comment>
<dbReference type="EC" id="5.4.2.12" evidence="4 10"/>
<dbReference type="InterPro" id="IPR006124">
    <property type="entry name" value="Metalloenzyme"/>
</dbReference>
<dbReference type="SUPFAM" id="SSF53649">
    <property type="entry name" value="Alkaline phosphatase-like"/>
    <property type="match status" value="1"/>
</dbReference>
<dbReference type="GO" id="GO:0030145">
    <property type="term" value="F:manganese ion binding"/>
    <property type="evidence" value="ECO:0007669"/>
    <property type="project" value="UniProtKB-UniRule"/>
</dbReference>
<feature type="binding site" evidence="10 13">
    <location>
        <position position="61"/>
    </location>
    <ligand>
        <name>Mn(2+)</name>
        <dbReference type="ChEBI" id="CHEBI:29035"/>
        <label>2</label>
    </ligand>
</feature>
<gene>
    <name evidence="10" type="primary">gpmI</name>
    <name evidence="16" type="ORF">HZF24_15200</name>
</gene>
<evidence type="ECO:0000256" key="8">
    <source>
        <dbReference type="ARBA" id="ARBA00023235"/>
    </source>
</evidence>
<dbReference type="RefSeq" id="WP_179239198.1">
    <property type="nucleotide sequence ID" value="NZ_JACBNQ010000022.1"/>
</dbReference>
<comment type="function">
    <text evidence="10">Catalyzes the interconversion of 2-phosphoglycerate and 3-phosphoglycerate.</text>
</comment>
<evidence type="ECO:0000256" key="7">
    <source>
        <dbReference type="ARBA" id="ARBA00023211"/>
    </source>
</evidence>
<name>A0A974BLD4_SEDHY</name>
<dbReference type="FunFam" id="3.40.1450.10:FF:000001">
    <property type="entry name" value="2,3-bisphosphoglycerate-independent phosphoglycerate mutase"/>
    <property type="match status" value="1"/>
</dbReference>
<dbReference type="CDD" id="cd16010">
    <property type="entry name" value="iPGM"/>
    <property type="match status" value="1"/>
</dbReference>
<feature type="binding site" evidence="10 13">
    <location>
        <position position="399"/>
    </location>
    <ligand>
        <name>Mn(2+)</name>
        <dbReference type="ChEBI" id="CHEBI:29035"/>
        <label>1</label>
    </ligand>
</feature>
<evidence type="ECO:0000256" key="4">
    <source>
        <dbReference type="ARBA" id="ARBA00012026"/>
    </source>
</evidence>
<sequence>MNKVTALIILDGWGIGNDYEGNAISRAKTPNFDVLMRKYPNTVLSTSGYDVGLPKGQMGNSEVGHLNIGAGRIVYQDFTRITKAIEDGEIDNNEALNSAFDYVLRNKSTLHFIGLLSDGGVHSHNSHLYSLMELAKKKGIDDLAIHCITDGRDVSPTSSPNYIKELKRKIKNIGIGHISTITGRYYAMDRNKQWDRVELAYNALVKGEGEVFDDPLEAITSSYLNGVTDEFIKPVMVRNQDGELVTVKDNDAVIFYNFRPDRARQITRAFVDEDFDHFDRKKVNVKFVSMTLYDKTIENVEIAFKPHFVKNTLGEYLSSKGYKQLRAAETEKYAHVTYFFNGEIEEPFRHEVRKLIPSPDVPTYDLKPEMSAFELKDMIMEQLENDMYQVMIINFANPDMVGHTGDIEAAIKAVEAVDKCLGEIVNFIIRAEGTAIITADHGNCEEMLDKMTLTKVTAHSTNKVPLIVVHNPRNFKLKEGILADIAPTMLELMGIEKPVEMTGNSLIIK</sequence>
<keyword evidence="5 10" id="KW-0479">Metal-binding</keyword>
<feature type="domain" description="BPG-independent PGAM N-terminal" evidence="15">
    <location>
        <begin position="81"/>
        <end position="295"/>
    </location>
</feature>
<dbReference type="PIRSF" id="PIRSF001492">
    <property type="entry name" value="IPGAM"/>
    <property type="match status" value="1"/>
</dbReference>
<evidence type="ECO:0000256" key="11">
    <source>
        <dbReference type="PIRSR" id="PIRSR001492-1"/>
    </source>
</evidence>
<dbReference type="Proteomes" id="UP000611629">
    <property type="component" value="Unassembled WGS sequence"/>
</dbReference>
<evidence type="ECO:0000259" key="14">
    <source>
        <dbReference type="Pfam" id="PF01676"/>
    </source>
</evidence>
<keyword evidence="8 10" id="KW-0413">Isomerase</keyword>
<dbReference type="SUPFAM" id="SSF64158">
    <property type="entry name" value="2,3-Bisphosphoglycerate-independent phosphoglycerate mutase, substrate-binding domain"/>
    <property type="match status" value="1"/>
</dbReference>